<evidence type="ECO:0000313" key="1">
    <source>
        <dbReference type="EMBL" id="KAK9152646.1"/>
    </source>
</evidence>
<proteinExistence type="predicted"/>
<dbReference type="EMBL" id="JBBNAE010000001">
    <property type="protein sequence ID" value="KAK9152646.1"/>
    <property type="molecule type" value="Genomic_DNA"/>
</dbReference>
<sequence length="367" mass="42347">MLLMLCGFLDISTFTTCNLQISHFPHFLNPAQENHQSLQIFPQNINFERAQMVSNLEQFLYCTTPVVPSQTLNKRDIRNLNLLWHPWERETVEYFTLGDLWSCYDEWSAYGAGVPILLNNGETVIQYYVPYLSAIQIFTSNDSVENFREDVVDAGDYEIRDLFSDSCSDESESSDKSWRWESGSTQDCGFVDQVRMSNQNDRLGDLYFQYNEISSPYGRVPLVDKINDLARRFPRLMTLKSVELSPASWMAVAWYPIYHIPRSRILKNLSASFLTFHTLSSSFQDDEEHGEMGIKGRNKHATNKGVSLSPFGLATYKMQESEWLSSHENGEEDHEKLCSLVSAADSWLKQLKVQHHDFTYFTGIQNV</sequence>
<comment type="caution">
    <text evidence="1">The sequence shown here is derived from an EMBL/GenBank/DDBJ whole genome shotgun (WGS) entry which is preliminary data.</text>
</comment>
<name>A0AAP0KHG5_9MAGN</name>
<organism evidence="1 2">
    <name type="scientific">Stephania japonica</name>
    <dbReference type="NCBI Taxonomy" id="461633"/>
    <lineage>
        <taxon>Eukaryota</taxon>
        <taxon>Viridiplantae</taxon>
        <taxon>Streptophyta</taxon>
        <taxon>Embryophyta</taxon>
        <taxon>Tracheophyta</taxon>
        <taxon>Spermatophyta</taxon>
        <taxon>Magnoliopsida</taxon>
        <taxon>Ranunculales</taxon>
        <taxon>Menispermaceae</taxon>
        <taxon>Menispermoideae</taxon>
        <taxon>Cissampelideae</taxon>
        <taxon>Stephania</taxon>
    </lineage>
</organism>
<dbReference type="PANTHER" id="PTHR31343">
    <property type="entry name" value="T15D22.8"/>
    <property type="match status" value="1"/>
</dbReference>
<protein>
    <recommendedName>
        <fullName evidence="3">Plant/F9H3-4 protein</fullName>
    </recommendedName>
</protein>
<dbReference type="Proteomes" id="UP001417504">
    <property type="component" value="Unassembled WGS sequence"/>
</dbReference>
<keyword evidence="2" id="KW-1185">Reference proteome</keyword>
<evidence type="ECO:0000313" key="2">
    <source>
        <dbReference type="Proteomes" id="UP001417504"/>
    </source>
</evidence>
<evidence type="ECO:0008006" key="3">
    <source>
        <dbReference type="Google" id="ProtNLM"/>
    </source>
</evidence>
<dbReference type="PANTHER" id="PTHR31343:SF3">
    <property type="entry name" value="DUF789 DOMAIN-CONTAINING PROTEIN"/>
    <property type="match status" value="1"/>
</dbReference>
<reference evidence="1 2" key="1">
    <citation type="submission" date="2024-01" db="EMBL/GenBank/DDBJ databases">
        <title>Genome assemblies of Stephania.</title>
        <authorList>
            <person name="Yang L."/>
        </authorList>
    </citation>
    <scope>NUCLEOTIDE SEQUENCE [LARGE SCALE GENOMIC DNA]</scope>
    <source>
        <strain evidence="1">QJT</strain>
        <tissue evidence="1">Leaf</tissue>
    </source>
</reference>
<dbReference type="Pfam" id="PF05623">
    <property type="entry name" value="DUF789"/>
    <property type="match status" value="1"/>
</dbReference>
<dbReference type="AlphaFoldDB" id="A0AAP0KHG5"/>
<gene>
    <name evidence="1" type="ORF">Sjap_000126</name>
</gene>
<accession>A0AAP0KHG5</accession>
<dbReference type="InterPro" id="IPR008507">
    <property type="entry name" value="DUF789"/>
</dbReference>